<dbReference type="AlphaFoldDB" id="A0A1Y2AD26"/>
<feature type="region of interest" description="Disordered" evidence="1">
    <location>
        <begin position="126"/>
        <end position="149"/>
    </location>
</feature>
<sequence>MATLARKLPYGQAWPVWHEVAEVERCKGARRNGRDLRVQSVPSASELHLRLDRARRLWRGKTSLLVLRSQPPGRLDSRAGGRRPASEGAAWGVVCSGTGKVKRILLDPDERVEPVSSCLLADGPGRGLWRTPSSTPGAPQGADSPPPRFRRPACAACVARRDIVGAAAWRTTSRSVAVPRTAAAEWPTPRVRAGRALNIHTISLFGHHEPRARAPRRAQSPTRSRQASDHTAFRALPFPSRPRTLQ</sequence>
<comment type="caution">
    <text evidence="2">The sequence shown here is derived from an EMBL/GenBank/DDBJ whole genome shotgun (WGS) entry which is preliminary data.</text>
</comment>
<feature type="region of interest" description="Disordered" evidence="1">
    <location>
        <begin position="206"/>
        <end position="246"/>
    </location>
</feature>
<dbReference type="Proteomes" id="UP000193144">
    <property type="component" value="Unassembled WGS sequence"/>
</dbReference>
<gene>
    <name evidence="2" type="ORF">BCR34DRAFT_630120</name>
</gene>
<name>A0A1Y2AD26_9PLEO</name>
<reference evidence="2 3" key="1">
    <citation type="submission" date="2016-07" db="EMBL/GenBank/DDBJ databases">
        <title>Pervasive Adenine N6-methylation of Active Genes in Fungi.</title>
        <authorList>
            <consortium name="DOE Joint Genome Institute"/>
            <person name="Mondo S.J."/>
            <person name="Dannebaum R.O."/>
            <person name="Kuo R.C."/>
            <person name="Labutti K."/>
            <person name="Haridas S."/>
            <person name="Kuo A."/>
            <person name="Salamov A."/>
            <person name="Ahrendt S.R."/>
            <person name="Lipzen A."/>
            <person name="Sullivan W."/>
            <person name="Andreopoulos W.B."/>
            <person name="Clum A."/>
            <person name="Lindquist E."/>
            <person name="Daum C."/>
            <person name="Ramamoorthy G.K."/>
            <person name="Gryganskyi A."/>
            <person name="Culley D."/>
            <person name="Magnuson J.K."/>
            <person name="James T.Y."/>
            <person name="O'Malley M.A."/>
            <person name="Stajich J.E."/>
            <person name="Spatafora J.W."/>
            <person name="Visel A."/>
            <person name="Grigoriev I.V."/>
        </authorList>
    </citation>
    <scope>NUCLEOTIDE SEQUENCE [LARGE SCALE GENOMIC DNA]</scope>
    <source>
        <strain evidence="2 3">CBS 115471</strain>
    </source>
</reference>
<evidence type="ECO:0000256" key="1">
    <source>
        <dbReference type="SAM" id="MobiDB-lite"/>
    </source>
</evidence>
<protein>
    <submittedName>
        <fullName evidence="2">Uncharacterized protein</fullName>
    </submittedName>
</protein>
<proteinExistence type="predicted"/>
<evidence type="ECO:0000313" key="3">
    <source>
        <dbReference type="Proteomes" id="UP000193144"/>
    </source>
</evidence>
<evidence type="ECO:0000313" key="2">
    <source>
        <dbReference type="EMBL" id="ORY19895.1"/>
    </source>
</evidence>
<organism evidence="2 3">
    <name type="scientific">Clohesyomyces aquaticus</name>
    <dbReference type="NCBI Taxonomy" id="1231657"/>
    <lineage>
        <taxon>Eukaryota</taxon>
        <taxon>Fungi</taxon>
        <taxon>Dikarya</taxon>
        <taxon>Ascomycota</taxon>
        <taxon>Pezizomycotina</taxon>
        <taxon>Dothideomycetes</taxon>
        <taxon>Pleosporomycetidae</taxon>
        <taxon>Pleosporales</taxon>
        <taxon>Lindgomycetaceae</taxon>
        <taxon>Clohesyomyces</taxon>
    </lineage>
</organism>
<accession>A0A1Y2AD26</accession>
<keyword evidence="3" id="KW-1185">Reference proteome</keyword>
<dbReference type="EMBL" id="MCFA01000001">
    <property type="protein sequence ID" value="ORY19895.1"/>
    <property type="molecule type" value="Genomic_DNA"/>
</dbReference>